<protein>
    <submittedName>
        <fullName evidence="3">Putative metallophosphoesterase</fullName>
    </submittedName>
</protein>
<dbReference type="SUPFAM" id="SSF49363">
    <property type="entry name" value="Purple acid phosphatase, N-terminal domain"/>
    <property type="match status" value="1"/>
</dbReference>
<dbReference type="Gene3D" id="3.60.21.10">
    <property type="match status" value="1"/>
</dbReference>
<gene>
    <name evidence="3" type="ORF">PAT3040_03531</name>
</gene>
<dbReference type="SUPFAM" id="SSF89550">
    <property type="entry name" value="PHP domain-like"/>
    <property type="match status" value="1"/>
</dbReference>
<dbReference type="Gene3D" id="3.20.20.140">
    <property type="entry name" value="Metal-dependent hydrolases"/>
    <property type="match status" value="1"/>
</dbReference>
<organism evidence="3 4">
    <name type="scientific">Paenibacillus agaridevorans</name>
    <dbReference type="NCBI Taxonomy" id="171404"/>
    <lineage>
        <taxon>Bacteria</taxon>
        <taxon>Bacillati</taxon>
        <taxon>Bacillota</taxon>
        <taxon>Bacilli</taxon>
        <taxon>Bacillales</taxon>
        <taxon>Paenibacillaceae</taxon>
        <taxon>Paenibacillus</taxon>
    </lineage>
</organism>
<dbReference type="PANTHER" id="PTHR22953:SF153">
    <property type="entry name" value="PURPLE ACID PHOSPHATASE"/>
    <property type="match status" value="1"/>
</dbReference>
<dbReference type="PANTHER" id="PTHR22953">
    <property type="entry name" value="ACID PHOSPHATASE RELATED"/>
    <property type="match status" value="1"/>
</dbReference>
<dbReference type="InterPro" id="IPR029052">
    <property type="entry name" value="Metallo-depent_PP-like"/>
</dbReference>
<dbReference type="EMBL" id="BDQX01000175">
    <property type="protein sequence ID" value="GBG08918.1"/>
    <property type="molecule type" value="Genomic_DNA"/>
</dbReference>
<dbReference type="Pfam" id="PF00149">
    <property type="entry name" value="Metallophos"/>
    <property type="match status" value="1"/>
</dbReference>
<feature type="domain" description="BIG2" evidence="2">
    <location>
        <begin position="1959"/>
        <end position="2040"/>
    </location>
</feature>
<evidence type="ECO:0000259" key="2">
    <source>
        <dbReference type="SMART" id="SM00635"/>
    </source>
</evidence>
<dbReference type="InterPro" id="IPR008963">
    <property type="entry name" value="Purple_acid_Pase-like_N"/>
</dbReference>
<comment type="caution">
    <text evidence="3">The sequence shown here is derived from an EMBL/GenBank/DDBJ whole genome shotgun (WGS) entry which is preliminary data.</text>
</comment>
<dbReference type="Gene3D" id="2.160.20.110">
    <property type="match status" value="3"/>
</dbReference>
<dbReference type="Proteomes" id="UP000245202">
    <property type="component" value="Unassembled WGS sequence"/>
</dbReference>
<evidence type="ECO:0000313" key="3">
    <source>
        <dbReference type="EMBL" id="GBG08918.1"/>
    </source>
</evidence>
<dbReference type="Gene3D" id="2.60.40.1080">
    <property type="match status" value="2"/>
</dbReference>
<dbReference type="Pfam" id="PF16656">
    <property type="entry name" value="Pur_ac_phosph_N"/>
    <property type="match status" value="1"/>
</dbReference>
<dbReference type="NCBIfam" id="NF038032">
    <property type="entry name" value="CehA_McbA_metalo"/>
    <property type="match status" value="1"/>
</dbReference>
<evidence type="ECO:0000256" key="1">
    <source>
        <dbReference type="ARBA" id="ARBA00022729"/>
    </source>
</evidence>
<reference evidence="3 4" key="1">
    <citation type="submission" date="2017-08" db="EMBL/GenBank/DDBJ databases">
        <title>Substantial Increase in Enzyme Production by Combined Drug-Resistance Mutations in Paenibacillus agaridevorans.</title>
        <authorList>
            <person name="Tanaka Y."/>
            <person name="Funane K."/>
            <person name="Hosaka T."/>
            <person name="Shiwa Y."/>
            <person name="Fujita N."/>
            <person name="Miyazaki T."/>
            <person name="Yoshikawa H."/>
            <person name="Murakami K."/>
            <person name="Kasahara K."/>
            <person name="Inaoka T."/>
            <person name="Hiraga Y."/>
            <person name="Ochi K."/>
        </authorList>
    </citation>
    <scope>NUCLEOTIDE SEQUENCE [LARGE SCALE GENOMIC DNA]</scope>
    <source>
        <strain evidence="3 4">T-3040</strain>
    </source>
</reference>
<dbReference type="GO" id="GO:0046872">
    <property type="term" value="F:metal ion binding"/>
    <property type="evidence" value="ECO:0007669"/>
    <property type="project" value="InterPro"/>
</dbReference>
<dbReference type="GO" id="GO:0003993">
    <property type="term" value="F:acid phosphatase activity"/>
    <property type="evidence" value="ECO:0007669"/>
    <property type="project" value="InterPro"/>
</dbReference>
<feature type="domain" description="BIG2" evidence="2">
    <location>
        <begin position="1866"/>
        <end position="1946"/>
    </location>
</feature>
<proteinExistence type="predicted"/>
<evidence type="ECO:0000313" key="4">
    <source>
        <dbReference type="Proteomes" id="UP000245202"/>
    </source>
</evidence>
<accession>A0A2R5EV44</accession>
<dbReference type="InterPro" id="IPR039331">
    <property type="entry name" value="PAPs-like"/>
</dbReference>
<dbReference type="InterPro" id="IPR013783">
    <property type="entry name" value="Ig-like_fold"/>
</dbReference>
<dbReference type="InterPro" id="IPR004843">
    <property type="entry name" value="Calcineurin-like_PHP"/>
</dbReference>
<dbReference type="Gene3D" id="2.60.40.380">
    <property type="entry name" value="Purple acid phosphatase-like, N-terminal"/>
    <property type="match status" value="1"/>
</dbReference>
<dbReference type="Gene3D" id="2.60.40.10">
    <property type="entry name" value="Immunoglobulins"/>
    <property type="match status" value="1"/>
</dbReference>
<dbReference type="Pfam" id="PF02368">
    <property type="entry name" value="Big_2"/>
    <property type="match status" value="1"/>
</dbReference>
<keyword evidence="4" id="KW-1185">Reference proteome</keyword>
<dbReference type="SUPFAM" id="SSF56300">
    <property type="entry name" value="Metallo-dependent phosphatases"/>
    <property type="match status" value="1"/>
</dbReference>
<name>A0A2R5EV44_9BACL</name>
<dbReference type="InterPro" id="IPR003343">
    <property type="entry name" value="Big_2"/>
</dbReference>
<sequence length="2051" mass="222895">MLACIIAGVVSLSYGILVFASSEKEGVDSTKERAEYLGASLFKGHMHTHTSLSDGILLPNDAYNFVKANTDFDFYAVTEHDVTYDISTGSDFITNVQDSYSEEYKLLHEQSDAHNRDNEFITLPGTEVTWYDESGHINVFNAPWFARTHGVGADGTWGWSDIKYDLPTFYARLAQDPNAIAQFNHPRSSGNWSFNEFKHYNRDVDRNLNMMEYKSSNDFAIYTKALDRGWHVSPVFGGDEHKGNWGMVQPHVTGMWGDNLTREGLYEAMRNHRTYVSFDRNLEMAVSANGQMMGAILPADTNEISLHIRINDPDATDHLDKVVVYKNSGEIVKEYSNIASNPFEMQETFASTDGDYFLVRAFQGDGEEAISAPIWIGEETRGTVHAPEITVQGQYPATIKLGDQVEVLSASATDNRGQSLSVEAIVLNDKGEVAVANRQFKVEMYGEYFIKYVATDSQGDTRVELIRLLVDQQTLDADKILNEFQPIVNVGANEHEVGINLVTDKALETSYVQFKPESEATWDNAEAVQAEVSYFQVAYGDTFAKSNYRVLAAHEANLTDLDLGTTYDYRYGASPTGPWSSSYSFRTAPATEEAVMYVMGDLEVPDRNPESFQLFTDMLDVLREKNANGQTVIQVGDLAWLGGNHYAWNDVFTNIYNNDLALVSAPIVGDREHATERKFGPYSGFFNLPKNGGGSYRETNYSFDNGDMHIAVLNSMVDFDKQLSWLEKDMRATDKKWKIVMGHYPYYGGQSGDETGMDMMRAKLSQAFERLGVSLYIGGHDHVYKRTTIRNGEKDVSEEAMNLGTTFVTVGSSGPTFHDNKSFDWDHIVYDEKKQTGVILESNDQSLTLKAYNSDGLEIDSFTMKQPENYLNLTSAIIENNVLKGVGVLNYPSGVERVTVIGEKRDHTGEQLLETVIQEATLEHLGREQIILLDNPLAFGDEHTIVVRLVNNPIDREPLTDPLIAKEGMLGDGSEDNPYQIKSASGLHKMREFPDKHFILDRDIDGKGLFFEAIGANDTPFTGQFDGRGHTITGVVVSSGGAGLFAINEGTIRNVGIINADIDVRRSNIGILVDQNDGIVEYAYSTGSIRGNSTVGGLAGFSSGIVKNSYSTARVSARGKQAGGIIGITNRGSVTEQVYAMGAVIAEESNAGGISGYGYNNTVIRNSMALNPSVVTGTASNRIVGRVLAGDTATLVNNYADENMFVSSENVTVNDPNNEKGQGVGSLVFAKPSFFIETLGWDFDSIWTWSEEAKRPLLQSNLEQINEDNMPKPKLDQNEDGYYIIRSISDLGIISEFPNENYRLENDLDFEGKLFEPLFKGTPFLGIFDGNHKSLYNFKSENGGLFHLNGGTIKNIAMVDASVTGGSNIGILVNTNNGTVENSYATGSIEGSSTVGGLAGYSNGIVRNSYSTADVTAQLNQAGGLIGITNSGSLTENVYASGAVQALRSNAGGVTGYGYNDTVVRNVMALNPSVVTPTMANRVVGRVLAGHTATLENNYAFDGMIVDKEGESIAAANNRKGLGLSKQQVEDPITYTDRLNWDFESVWMWSDTLKRPVLSSNPEEAKEPVVPLERNEAGYYKIKSIADLNVMESFPAEKYILDQDLDYSGQPAESLFKVVSFTGVFDGDGKKIVNFNSASGGLFHLNGGVIKNIAMIDASVTGGSRIGILVNTNNGEVENSLSTGSITGSSTVGGLAGYSNGIVRNSYSTADVTAQVSQAGGIIGITNAGSLTENVYASGTVRAITSNAGGVTGYGYNDTVVRNVIAIGPSVTAPTMANRVMGRVLTGHTATLENNYAFDGMIVNKEGVAEGALTTLKGLGLSETEIETPSTYTDRLGWDFNAIWKWDDVAKRPVLQSVSEGDEEEPVTLIELELEGAAVLIAGESDQTTTIAVYSDGSREKVETDVTYTSSDPSIAEISAGGVVTAKSEGTVLIAAEYEGLISSYELVIVKKDVPPEPELIRLELSGLDPRMQAHSTLSLVLTAIYEDGTRQTISEGATYTSGKPRTASVSESGVVTAHRPGAVTITASYQGKTASYKVRINAAGGISFTP</sequence>
<dbReference type="SMART" id="SM00635">
    <property type="entry name" value="BID_2"/>
    <property type="match status" value="2"/>
</dbReference>
<dbReference type="InterPro" id="IPR008964">
    <property type="entry name" value="Invasin/intimin_cell_adhesion"/>
</dbReference>
<keyword evidence="1" id="KW-0732">Signal</keyword>
<dbReference type="SUPFAM" id="SSF49373">
    <property type="entry name" value="Invasin/intimin cell-adhesion fragments"/>
    <property type="match status" value="2"/>
</dbReference>
<dbReference type="InterPro" id="IPR015914">
    <property type="entry name" value="PAPs_N"/>
</dbReference>
<dbReference type="InterPro" id="IPR016195">
    <property type="entry name" value="Pol/histidinol_Pase-like"/>
</dbReference>